<reference evidence="1 2" key="1">
    <citation type="submission" date="2020-02" db="EMBL/GenBank/DDBJ databases">
        <authorList>
            <person name="Ferguson B K."/>
        </authorList>
    </citation>
    <scope>NUCLEOTIDE SEQUENCE [LARGE SCALE GENOMIC DNA]</scope>
</reference>
<keyword evidence="2" id="KW-1185">Reference proteome</keyword>
<dbReference type="Proteomes" id="UP000479000">
    <property type="component" value="Unassembled WGS sequence"/>
</dbReference>
<accession>A0A6H5H4D1</accession>
<protein>
    <submittedName>
        <fullName evidence="1">Uncharacterized protein</fullName>
    </submittedName>
</protein>
<dbReference type="EMBL" id="CADCXU010023448">
    <property type="protein sequence ID" value="CAB0010917.1"/>
    <property type="molecule type" value="Genomic_DNA"/>
</dbReference>
<name>A0A6H5H4D1_9HEMI</name>
<gene>
    <name evidence="1" type="ORF">NTEN_LOCUS15910</name>
</gene>
<evidence type="ECO:0000313" key="2">
    <source>
        <dbReference type="Proteomes" id="UP000479000"/>
    </source>
</evidence>
<dbReference type="AlphaFoldDB" id="A0A6H5H4D1"/>
<sequence length="164" mass="18746">MLFRTSCKSAGSMTSSTTEMMFFPRGLRIQRPPLSNIPELQNNTYSQYSNKTLSKMLKNSPVNYHHAGTSFSRVLFSSMDRCSSRLQGTISGIVKYIEDQTLVVLDEIEKNNILIRQKSDNFPTLSRGHDRIESSNQERLLRKSVRPKAHINDTSLSYKRIGIK</sequence>
<evidence type="ECO:0000313" key="1">
    <source>
        <dbReference type="EMBL" id="CAB0010917.1"/>
    </source>
</evidence>
<organism evidence="1 2">
    <name type="scientific">Nesidiocoris tenuis</name>
    <dbReference type="NCBI Taxonomy" id="355587"/>
    <lineage>
        <taxon>Eukaryota</taxon>
        <taxon>Metazoa</taxon>
        <taxon>Ecdysozoa</taxon>
        <taxon>Arthropoda</taxon>
        <taxon>Hexapoda</taxon>
        <taxon>Insecta</taxon>
        <taxon>Pterygota</taxon>
        <taxon>Neoptera</taxon>
        <taxon>Paraneoptera</taxon>
        <taxon>Hemiptera</taxon>
        <taxon>Heteroptera</taxon>
        <taxon>Panheteroptera</taxon>
        <taxon>Cimicomorpha</taxon>
        <taxon>Miridae</taxon>
        <taxon>Dicyphina</taxon>
        <taxon>Nesidiocoris</taxon>
    </lineage>
</organism>
<proteinExistence type="predicted"/>